<dbReference type="InterPro" id="IPR050249">
    <property type="entry name" value="Pseudomonas-type_ThrB"/>
</dbReference>
<reference evidence="4" key="1">
    <citation type="journal article" date="2019" name="Int. J. Syst. Evol. Microbiol.">
        <title>The Global Catalogue of Microorganisms (GCM) 10K type strain sequencing project: providing services to taxonomists for standard genome sequencing and annotation.</title>
        <authorList>
            <consortium name="The Broad Institute Genomics Platform"/>
            <consortium name="The Broad Institute Genome Sequencing Center for Infectious Disease"/>
            <person name="Wu L."/>
            <person name="Ma J."/>
        </authorList>
    </citation>
    <scope>NUCLEOTIDE SEQUENCE [LARGE SCALE GENOMIC DNA]</scope>
    <source>
        <strain evidence="4">CGMCC 4.7641</strain>
    </source>
</reference>
<dbReference type="InterPro" id="IPR002575">
    <property type="entry name" value="Aminoglycoside_PTrfase"/>
</dbReference>
<dbReference type="Pfam" id="PF01636">
    <property type="entry name" value="APH"/>
    <property type="match status" value="1"/>
</dbReference>
<dbReference type="PANTHER" id="PTHR21064">
    <property type="entry name" value="AMINOGLYCOSIDE PHOSPHOTRANSFERASE DOMAIN-CONTAINING PROTEIN-RELATED"/>
    <property type="match status" value="1"/>
</dbReference>
<organism evidence="3 4">
    <name type="scientific">Amycolatopsis silviterrae</name>
    <dbReference type="NCBI Taxonomy" id="1656914"/>
    <lineage>
        <taxon>Bacteria</taxon>
        <taxon>Bacillati</taxon>
        <taxon>Actinomycetota</taxon>
        <taxon>Actinomycetes</taxon>
        <taxon>Pseudonocardiales</taxon>
        <taxon>Pseudonocardiaceae</taxon>
        <taxon>Amycolatopsis</taxon>
    </lineage>
</organism>
<name>A0ABW5H9M6_9PSEU</name>
<comment type="similarity">
    <text evidence="1">Belongs to the pseudomonas-type ThrB family.</text>
</comment>
<protein>
    <submittedName>
        <fullName evidence="3">Phosphotransferase</fullName>
    </submittedName>
</protein>
<dbReference type="Gene3D" id="3.90.1200.10">
    <property type="match status" value="1"/>
</dbReference>
<evidence type="ECO:0000313" key="3">
    <source>
        <dbReference type="EMBL" id="MFD2470043.1"/>
    </source>
</evidence>
<evidence type="ECO:0000259" key="2">
    <source>
        <dbReference type="Pfam" id="PF01636"/>
    </source>
</evidence>
<dbReference type="Proteomes" id="UP001597483">
    <property type="component" value="Unassembled WGS sequence"/>
</dbReference>
<dbReference type="SUPFAM" id="SSF56112">
    <property type="entry name" value="Protein kinase-like (PK-like)"/>
    <property type="match status" value="1"/>
</dbReference>
<proteinExistence type="inferred from homology"/>
<keyword evidence="4" id="KW-1185">Reference proteome</keyword>
<dbReference type="RefSeq" id="WP_378306924.1">
    <property type="nucleotide sequence ID" value="NZ_JBHUKS010000015.1"/>
</dbReference>
<evidence type="ECO:0000313" key="4">
    <source>
        <dbReference type="Proteomes" id="UP001597483"/>
    </source>
</evidence>
<dbReference type="EMBL" id="JBHUKS010000015">
    <property type="protein sequence ID" value="MFD2470043.1"/>
    <property type="molecule type" value="Genomic_DNA"/>
</dbReference>
<sequence length="322" mass="34995">MRFGELVAASGLDLVAEPLDVAVVLAALQELHGLSGRLERLASEKDETFVLHSADARYLVKVSGEAREDLALQTAVLRHLAGSGLPVPVVKSGVDGGLMHDIAGGRLLRVLSYLPGEPLAKRAGDLESFGSAHGQLIRALADFRGGERTLLWDLRHLGALAPDDPLAQEILAECASRVRPDELETQLVHNDLSPHNLLVDSRGELTGILDFGDVLRTAVVFDLAIALSNVLDADAPDPWADPLAWLRGYLRIRPVAEEELRLLPLLATARLVQRALIAAWRAERDPARAAYVLSHAARDWTTAQAVYADLDTVAERMLEVRR</sequence>
<accession>A0ABW5H9M6</accession>
<gene>
    <name evidence="3" type="ORF">ACFSVL_21840</name>
</gene>
<dbReference type="PANTHER" id="PTHR21064:SF6">
    <property type="entry name" value="AMINOGLYCOSIDE PHOSPHOTRANSFERASE DOMAIN-CONTAINING PROTEIN"/>
    <property type="match status" value="1"/>
</dbReference>
<feature type="domain" description="Aminoglycoside phosphotransferase" evidence="2">
    <location>
        <begin position="46"/>
        <end position="249"/>
    </location>
</feature>
<dbReference type="InterPro" id="IPR011009">
    <property type="entry name" value="Kinase-like_dom_sf"/>
</dbReference>
<comment type="caution">
    <text evidence="3">The sequence shown here is derived from an EMBL/GenBank/DDBJ whole genome shotgun (WGS) entry which is preliminary data.</text>
</comment>
<evidence type="ECO:0000256" key="1">
    <source>
        <dbReference type="ARBA" id="ARBA00038240"/>
    </source>
</evidence>